<protein>
    <submittedName>
        <fullName evidence="1">Uncharacterized protein</fullName>
    </submittedName>
</protein>
<dbReference type="RefSeq" id="WP_160801681.1">
    <property type="nucleotide sequence ID" value="NZ_WUUL01000007.1"/>
</dbReference>
<evidence type="ECO:0000313" key="2">
    <source>
        <dbReference type="Proteomes" id="UP000430692"/>
    </source>
</evidence>
<sequence length="93" mass="10985">MSKVMEIKSTLMRMRVGEAVRFPTNKADRFVEIDRVFTGKKQSWVVYVDGERKVMQKIDDVVEVIQKNWNPSLKKIMDEQFSELEEIIDLGEF</sequence>
<dbReference type="EMBL" id="WUUL01000007">
    <property type="protein sequence ID" value="MXQ54322.1"/>
    <property type="molecule type" value="Genomic_DNA"/>
</dbReference>
<organism evidence="1 2">
    <name type="scientific">Shimazuella alba</name>
    <dbReference type="NCBI Taxonomy" id="2690964"/>
    <lineage>
        <taxon>Bacteria</taxon>
        <taxon>Bacillati</taxon>
        <taxon>Bacillota</taxon>
        <taxon>Bacilli</taxon>
        <taxon>Bacillales</taxon>
        <taxon>Thermoactinomycetaceae</taxon>
        <taxon>Shimazuella</taxon>
    </lineage>
</organism>
<dbReference type="Proteomes" id="UP000430692">
    <property type="component" value="Unassembled WGS sequence"/>
</dbReference>
<accession>A0A6I4W211</accession>
<name>A0A6I4W211_9BACL</name>
<evidence type="ECO:0000313" key="1">
    <source>
        <dbReference type="EMBL" id="MXQ54322.1"/>
    </source>
</evidence>
<reference evidence="1 2" key="1">
    <citation type="submission" date="2019-12" db="EMBL/GenBank/DDBJ databases">
        <title>Whole-genome analyses of novel actinobacteria.</title>
        <authorList>
            <person name="Sahin N."/>
            <person name="Saygin H."/>
        </authorList>
    </citation>
    <scope>NUCLEOTIDE SEQUENCE [LARGE SCALE GENOMIC DNA]</scope>
    <source>
        <strain evidence="1 2">KC615</strain>
    </source>
</reference>
<comment type="caution">
    <text evidence="1">The sequence shown here is derived from an EMBL/GenBank/DDBJ whole genome shotgun (WGS) entry which is preliminary data.</text>
</comment>
<proteinExistence type="predicted"/>
<gene>
    <name evidence="1" type="ORF">GSM42_11490</name>
</gene>
<keyword evidence="2" id="KW-1185">Reference proteome</keyword>
<dbReference type="AlphaFoldDB" id="A0A6I4W211"/>